<dbReference type="InterPro" id="IPR047715">
    <property type="entry name" value="EboA_dom"/>
</dbReference>
<comment type="caution">
    <text evidence="1">The sequence shown here is derived from an EMBL/GenBank/DDBJ whole genome shotgun (WGS) entry which is preliminary data.</text>
</comment>
<evidence type="ECO:0008006" key="3">
    <source>
        <dbReference type="Google" id="ProtNLM"/>
    </source>
</evidence>
<dbReference type="Proteomes" id="UP000276232">
    <property type="component" value="Unassembled WGS sequence"/>
</dbReference>
<evidence type="ECO:0000313" key="1">
    <source>
        <dbReference type="EMBL" id="ROP27111.1"/>
    </source>
</evidence>
<name>A0A3N1GA69_9ACTN</name>
<sequence length="283" mass="28773">MSSTRPDDAHGWSLARWAEPGDGADAWRRALAARLGDGSGAGDGAGDVRARWQRLLDRADAGTPVDVLLPAVGRSVGRGPLVPGADPLGPEGLLGTVDDLARALLVTDAVTAGRVGTTGVPSLHERADATERRGLLRSAAALPGGAVPAALVEDALRANDTRLVAAAVGPCADVLDDEVWRQAVLKCLFVGVPLSCVHRLADRADERLAEMAARYVAERVAAGRPVPVDVPAVLPAGSPALAQAGLDDAAQHGAPDRLAAAAAARALLGVAPPAHPTAAEEAR</sequence>
<dbReference type="NCBIfam" id="NF035938">
    <property type="entry name" value="EboA_domain"/>
    <property type="match status" value="1"/>
</dbReference>
<keyword evidence="2" id="KW-1185">Reference proteome</keyword>
<accession>A0A3N1GA69</accession>
<proteinExistence type="predicted"/>
<evidence type="ECO:0000313" key="2">
    <source>
        <dbReference type="Proteomes" id="UP000276232"/>
    </source>
</evidence>
<reference evidence="1 2" key="1">
    <citation type="journal article" date="2015" name="Stand. Genomic Sci.">
        <title>Genomic Encyclopedia of Bacterial and Archaeal Type Strains, Phase III: the genomes of soil and plant-associated and newly described type strains.</title>
        <authorList>
            <person name="Whitman W.B."/>
            <person name="Woyke T."/>
            <person name="Klenk H.P."/>
            <person name="Zhou Y."/>
            <person name="Lilburn T.G."/>
            <person name="Beck B.J."/>
            <person name="De Vos P."/>
            <person name="Vandamme P."/>
            <person name="Eisen J.A."/>
            <person name="Garrity G."/>
            <person name="Hugenholtz P."/>
            <person name="Kyrpides N.C."/>
        </authorList>
    </citation>
    <scope>NUCLEOTIDE SEQUENCE [LARGE SCALE GENOMIC DNA]</scope>
    <source>
        <strain evidence="1 2">CECT 7306</strain>
    </source>
</reference>
<dbReference type="InParanoid" id="A0A3N1GA69"/>
<protein>
    <recommendedName>
        <fullName evidence="3">Sugar phosphate isomerase</fullName>
    </recommendedName>
</protein>
<dbReference type="AlphaFoldDB" id="A0A3N1GA69"/>
<dbReference type="OrthoDB" id="4328496at2"/>
<dbReference type="RefSeq" id="WP_123380721.1">
    <property type="nucleotide sequence ID" value="NZ_RJKN01000007.1"/>
</dbReference>
<gene>
    <name evidence="1" type="ORF">EDC03_2634</name>
</gene>
<organism evidence="1 2">
    <name type="scientific">Pseudokineococcus lusitanus</name>
    <dbReference type="NCBI Taxonomy" id="763993"/>
    <lineage>
        <taxon>Bacteria</taxon>
        <taxon>Bacillati</taxon>
        <taxon>Actinomycetota</taxon>
        <taxon>Actinomycetes</taxon>
        <taxon>Kineosporiales</taxon>
        <taxon>Kineosporiaceae</taxon>
        <taxon>Pseudokineococcus</taxon>
    </lineage>
</organism>
<dbReference type="EMBL" id="RJKN01000007">
    <property type="protein sequence ID" value="ROP27111.1"/>
    <property type="molecule type" value="Genomic_DNA"/>
</dbReference>